<accession>A0A1U9ZYC4</accession>
<evidence type="ECO:0000313" key="2">
    <source>
        <dbReference type="EMBL" id="AQZ62944.1"/>
    </source>
</evidence>
<keyword evidence="3" id="KW-1185">Reference proteome</keyword>
<gene>
    <name evidence="2" type="ORF">BKM31_17060</name>
</gene>
<dbReference type="STRING" id="1909395.BKM31_17060"/>
<dbReference type="EMBL" id="CP017717">
    <property type="protein sequence ID" value="AQZ62944.1"/>
    <property type="molecule type" value="Genomic_DNA"/>
</dbReference>
<name>A0A1U9ZYC4_9ACTN</name>
<dbReference type="Proteomes" id="UP000190797">
    <property type="component" value="Chromosome"/>
</dbReference>
<dbReference type="KEGG" id="noa:BKM31_17060"/>
<organism evidence="2 3">
    <name type="scientific">[Actinomadura] parvosata subsp. kistnae</name>
    <dbReference type="NCBI Taxonomy" id="1909395"/>
    <lineage>
        <taxon>Bacteria</taxon>
        <taxon>Bacillati</taxon>
        <taxon>Actinomycetota</taxon>
        <taxon>Actinomycetes</taxon>
        <taxon>Streptosporangiales</taxon>
        <taxon>Streptosporangiaceae</taxon>
        <taxon>Nonomuraea</taxon>
    </lineage>
</organism>
<dbReference type="AlphaFoldDB" id="A0A1U9ZYC4"/>
<reference evidence="3" key="1">
    <citation type="journal article" date="2017" name="Med. Chem. Commun.">
        <title>Nonomuraea sp. ATCC 55076 harbours the largest actinomycete chromosome to date and the kistamicin biosynthetic gene cluster.</title>
        <authorList>
            <person name="Nazari B."/>
            <person name="Forneris C.C."/>
            <person name="Gibson M.I."/>
            <person name="Moon K."/>
            <person name="Schramma K.R."/>
            <person name="Seyedsayamdost M.R."/>
        </authorList>
    </citation>
    <scope>NUCLEOTIDE SEQUENCE [LARGE SCALE GENOMIC DNA]</scope>
    <source>
        <strain evidence="3">ATCC 55076</strain>
    </source>
</reference>
<feature type="compositionally biased region" description="Basic and acidic residues" evidence="1">
    <location>
        <begin position="223"/>
        <end position="250"/>
    </location>
</feature>
<sequence length="303" mass="34007">MSMEDKTEPTYEDAPYTELALAQLALAATAQELADFLMEFVVVWRGWHRRPVEDAARFVRRAQEFLDRAVIVEKVSGASWEDIGDTLEITRQSAHAKFRQVAEEWEAAVKRPIVTDEIYGIGGLQTRTYNRMPAGTATPDETAAYLDKWAIAHAQADGRDIEERPVSGGLVRMDALTELLTLHNRTAAVLDEFAAPPPHLLAEIYEREAVLLDRVAAGGSGRSARDAKKRAAEARERAATHRAQDAHTKSIAETQTPDQHAIEHERRWPKEIWGPYRVFPDLATARDWCAHCNVWIGTETSRS</sequence>
<evidence type="ECO:0000256" key="1">
    <source>
        <dbReference type="SAM" id="MobiDB-lite"/>
    </source>
</evidence>
<protein>
    <submittedName>
        <fullName evidence="2">Uncharacterized protein</fullName>
    </submittedName>
</protein>
<feature type="region of interest" description="Disordered" evidence="1">
    <location>
        <begin position="222"/>
        <end position="266"/>
    </location>
</feature>
<evidence type="ECO:0000313" key="3">
    <source>
        <dbReference type="Proteomes" id="UP000190797"/>
    </source>
</evidence>
<proteinExistence type="predicted"/>